<reference evidence="1 2" key="1">
    <citation type="submission" date="2022-06" db="EMBL/GenBank/DDBJ databases">
        <title>Genomic Encyclopedia of Archaeal and Bacterial Type Strains, Phase II (KMG-II): from individual species to whole genera.</title>
        <authorList>
            <person name="Goeker M."/>
        </authorList>
    </citation>
    <scope>NUCLEOTIDE SEQUENCE [LARGE SCALE GENOMIC DNA]</scope>
    <source>
        <strain evidence="1 2">DSM 44255</strain>
    </source>
</reference>
<dbReference type="Gene3D" id="3.30.310.50">
    <property type="entry name" value="Alpha-D-phosphohexomutase, C-terminal domain"/>
    <property type="match status" value="1"/>
</dbReference>
<name>A0ABT1IFU0_9PSEU</name>
<dbReference type="EMBL" id="JAMTCO010000009">
    <property type="protein sequence ID" value="MCP2271509.1"/>
    <property type="molecule type" value="Genomic_DNA"/>
</dbReference>
<proteinExistence type="predicted"/>
<evidence type="ECO:0000313" key="1">
    <source>
        <dbReference type="EMBL" id="MCP2271509.1"/>
    </source>
</evidence>
<protein>
    <recommendedName>
        <fullName evidence="3">DUF2218 domain-containing protein</fullName>
    </recommendedName>
</protein>
<gene>
    <name evidence="1" type="ORF">LV75_004023</name>
</gene>
<dbReference type="RefSeq" id="WP_253888452.1">
    <property type="nucleotide sequence ID" value="NZ_BAAAVB010000005.1"/>
</dbReference>
<sequence>MATSSARVLTDRPGRYAKQLAAHMARKIETSWDADAGVGELRFAAGTSSLRAESDALVLVVEGAEADLEQLEAVVGKHLVRFGAKDELVVAWTRDSGEPGTQWRNDGD</sequence>
<evidence type="ECO:0000313" key="2">
    <source>
        <dbReference type="Proteomes" id="UP001205185"/>
    </source>
</evidence>
<accession>A0ABT1IFU0</accession>
<dbReference type="Proteomes" id="UP001205185">
    <property type="component" value="Unassembled WGS sequence"/>
</dbReference>
<dbReference type="InterPro" id="IPR014543">
    <property type="entry name" value="UCP028291"/>
</dbReference>
<comment type="caution">
    <text evidence="1">The sequence shown here is derived from an EMBL/GenBank/DDBJ whole genome shotgun (WGS) entry which is preliminary data.</text>
</comment>
<organism evidence="1 2">
    <name type="scientific">Actinokineospora diospyrosa</name>
    <dbReference type="NCBI Taxonomy" id="103728"/>
    <lineage>
        <taxon>Bacteria</taxon>
        <taxon>Bacillati</taxon>
        <taxon>Actinomycetota</taxon>
        <taxon>Actinomycetes</taxon>
        <taxon>Pseudonocardiales</taxon>
        <taxon>Pseudonocardiaceae</taxon>
        <taxon>Actinokineospora</taxon>
    </lineage>
</organism>
<evidence type="ECO:0008006" key="3">
    <source>
        <dbReference type="Google" id="ProtNLM"/>
    </source>
</evidence>
<dbReference type="Pfam" id="PF09981">
    <property type="entry name" value="DUF2218"/>
    <property type="match status" value="1"/>
</dbReference>
<keyword evidence="2" id="KW-1185">Reference proteome</keyword>